<dbReference type="InterPro" id="IPR038404">
    <property type="entry name" value="TRAP_DctP_sf"/>
</dbReference>
<dbReference type="PANTHER" id="PTHR33376">
    <property type="match status" value="1"/>
</dbReference>
<dbReference type="Proteomes" id="UP000037267">
    <property type="component" value="Unassembled WGS sequence"/>
</dbReference>
<dbReference type="InterPro" id="IPR018389">
    <property type="entry name" value="DctP_fam"/>
</dbReference>
<feature type="signal peptide" evidence="4">
    <location>
        <begin position="1"/>
        <end position="18"/>
    </location>
</feature>
<dbReference type="PROSITE" id="PS51257">
    <property type="entry name" value="PROKAR_LIPOPROTEIN"/>
    <property type="match status" value="1"/>
</dbReference>
<accession>A0A0L0WDY8</accession>
<dbReference type="GO" id="GO:0030288">
    <property type="term" value="C:outer membrane-bounded periplasmic space"/>
    <property type="evidence" value="ECO:0007669"/>
    <property type="project" value="InterPro"/>
</dbReference>
<dbReference type="AlphaFoldDB" id="A0A0L0WDY8"/>
<comment type="caution">
    <text evidence="5">The sequence shown here is derived from an EMBL/GenBank/DDBJ whole genome shotgun (WGS) entry which is preliminary data.</text>
</comment>
<evidence type="ECO:0000256" key="2">
    <source>
        <dbReference type="ARBA" id="ARBA00022448"/>
    </source>
</evidence>
<sequence>MVKKLKSIFLLISLFAFTFIIQGCSLSNQKANSNDVIQINYGHGFMPETPHHKSSLKFKEEVEKKTNGKVKVNVFPSSQLGSAREMFEGLQLGTQEIALVPTARISGFAPELQLFDLPFLFPSRDTAYKLMDGKVGNDLLKTLEKQYVKGVVFYEDGFKHFTSNNKITEAKDFKGQKFRTMESPIVMKQFKSLGANPVPIDFAELYNSLQLGVIDGQENPLVTIENMKFYEVQDYLLLSEHAYLGHALLFNDNWFKKLPKDIQKILYDTGRELAKWQRKEVQKEEEKYLKTIEKSGTKIIKLNEKQKKELKKITNPVHKEYVKMFGDKILNDAYREIERLEGNEVTN</sequence>
<dbReference type="CDD" id="cd13603">
    <property type="entry name" value="PBP2_TRAP_Siap_TeaA_like"/>
    <property type="match status" value="1"/>
</dbReference>
<dbReference type="PIRSF" id="PIRSF006470">
    <property type="entry name" value="DctB"/>
    <property type="match status" value="1"/>
</dbReference>
<dbReference type="RefSeq" id="WP_050354082.1">
    <property type="nucleotide sequence ID" value="NZ_LGSS01000002.1"/>
</dbReference>
<keyword evidence="6" id="KW-1185">Reference proteome</keyword>
<dbReference type="STRING" id="1503.CLPU_2c01450"/>
<proteinExistence type="inferred from homology"/>
<comment type="similarity">
    <text evidence="1">Belongs to the bacterial solute-binding protein 7 family.</text>
</comment>
<reference evidence="6" key="1">
    <citation type="submission" date="2015-07" db="EMBL/GenBank/DDBJ databases">
        <title>Draft genome sequence of the purine-degrading Gottschalkia purinilyticum DSM 1384 (formerly Clostridium purinilyticum).</title>
        <authorList>
            <person name="Poehlein A."/>
            <person name="Schiel-Bengelsdorf B."/>
            <person name="Bengelsdorf F.R."/>
            <person name="Daniel R."/>
            <person name="Duerre P."/>
        </authorList>
    </citation>
    <scope>NUCLEOTIDE SEQUENCE [LARGE SCALE GENOMIC DNA]</scope>
    <source>
        <strain evidence="6">DSM 1384</strain>
    </source>
</reference>
<dbReference type="NCBIfam" id="TIGR00787">
    <property type="entry name" value="dctP"/>
    <property type="match status" value="1"/>
</dbReference>
<evidence type="ECO:0000313" key="5">
    <source>
        <dbReference type="EMBL" id="KNF09693.1"/>
    </source>
</evidence>
<dbReference type="NCBIfam" id="NF037995">
    <property type="entry name" value="TRAP_S1"/>
    <property type="match status" value="1"/>
</dbReference>
<gene>
    <name evidence="5" type="ORF">CLPU_2c01450</name>
</gene>
<dbReference type="OrthoDB" id="9815946at2"/>
<dbReference type="PANTHER" id="PTHR33376:SF7">
    <property type="entry name" value="C4-DICARBOXYLATE-BINDING PROTEIN DCTB"/>
    <property type="match status" value="1"/>
</dbReference>
<evidence type="ECO:0000256" key="4">
    <source>
        <dbReference type="SAM" id="SignalP"/>
    </source>
</evidence>
<evidence type="ECO:0000313" key="6">
    <source>
        <dbReference type="Proteomes" id="UP000037267"/>
    </source>
</evidence>
<dbReference type="Pfam" id="PF03480">
    <property type="entry name" value="DctP"/>
    <property type="match status" value="1"/>
</dbReference>
<dbReference type="InterPro" id="IPR004682">
    <property type="entry name" value="TRAP_DctP"/>
</dbReference>
<name>A0A0L0WDY8_GOTPU</name>
<dbReference type="EMBL" id="LGSS01000002">
    <property type="protein sequence ID" value="KNF09693.1"/>
    <property type="molecule type" value="Genomic_DNA"/>
</dbReference>
<evidence type="ECO:0000256" key="1">
    <source>
        <dbReference type="ARBA" id="ARBA00009023"/>
    </source>
</evidence>
<evidence type="ECO:0000256" key="3">
    <source>
        <dbReference type="ARBA" id="ARBA00022729"/>
    </source>
</evidence>
<feature type="chain" id="PRO_5039475211" evidence="4">
    <location>
        <begin position="19"/>
        <end position="347"/>
    </location>
</feature>
<dbReference type="PATRIC" id="fig|1503.3.peg.1640"/>
<keyword evidence="2" id="KW-0813">Transport</keyword>
<organism evidence="5 6">
    <name type="scientific">Gottschalkia purinilytica</name>
    <name type="common">Clostridium purinilyticum</name>
    <dbReference type="NCBI Taxonomy" id="1503"/>
    <lineage>
        <taxon>Bacteria</taxon>
        <taxon>Bacillati</taxon>
        <taxon>Bacillota</taxon>
        <taxon>Tissierellia</taxon>
        <taxon>Tissierellales</taxon>
        <taxon>Gottschalkiaceae</taxon>
        <taxon>Gottschalkia</taxon>
    </lineage>
</organism>
<keyword evidence="3 4" id="KW-0732">Signal</keyword>
<dbReference type="Gene3D" id="3.40.190.170">
    <property type="entry name" value="Bacterial extracellular solute-binding protein, family 7"/>
    <property type="match status" value="1"/>
</dbReference>
<keyword evidence="5" id="KW-0675">Receptor</keyword>
<protein>
    <submittedName>
        <fullName evidence="5">Tripartite ATP-independent periplasmic transporter solute receptor, DctP family</fullName>
    </submittedName>
</protein>
<dbReference type="GO" id="GO:0055085">
    <property type="term" value="P:transmembrane transport"/>
    <property type="evidence" value="ECO:0007669"/>
    <property type="project" value="InterPro"/>
</dbReference>